<gene>
    <name evidence="2" type="ORF">OCS65_13045</name>
</gene>
<dbReference type="InterPro" id="IPR041223">
    <property type="entry name" value="ApeA_NTD"/>
</dbReference>
<accession>A0AA46PLA8</accession>
<proteinExistence type="predicted"/>
<name>A0AA46PLA8_9NOCA</name>
<dbReference type="GeneID" id="83621360"/>
<evidence type="ECO:0000313" key="3">
    <source>
        <dbReference type="Proteomes" id="UP001163947"/>
    </source>
</evidence>
<organism evidence="2 3">
    <name type="scientific">Rhodococcus aetherivorans</name>
    <dbReference type="NCBI Taxonomy" id="191292"/>
    <lineage>
        <taxon>Bacteria</taxon>
        <taxon>Bacillati</taxon>
        <taxon>Actinomycetota</taxon>
        <taxon>Actinomycetes</taxon>
        <taxon>Mycobacteriales</taxon>
        <taxon>Nocardiaceae</taxon>
        <taxon>Rhodococcus</taxon>
    </lineage>
</organism>
<dbReference type="EMBL" id="CP106982">
    <property type="protein sequence ID" value="UYF96609.1"/>
    <property type="molecule type" value="Genomic_DNA"/>
</dbReference>
<dbReference type="RefSeq" id="WP_263510318.1">
    <property type="nucleotide sequence ID" value="NZ_CP106982.1"/>
</dbReference>
<reference evidence="2" key="1">
    <citation type="submission" date="2022-09" db="EMBL/GenBank/DDBJ databases">
        <title>The genome sequence of Rhodococcus aetherivorans N1.</title>
        <authorList>
            <person name="Jiang W."/>
        </authorList>
    </citation>
    <scope>NUCLEOTIDE SEQUENCE</scope>
    <source>
        <strain evidence="2">N1</strain>
    </source>
</reference>
<dbReference type="Pfam" id="PF18862">
    <property type="entry name" value="ApeA_NTD1"/>
    <property type="match status" value="1"/>
</dbReference>
<dbReference type="AlphaFoldDB" id="A0AA46PLA8"/>
<protein>
    <recommendedName>
        <fullName evidence="1">ApeA N-terminal domain-containing protein</fullName>
    </recommendedName>
</protein>
<evidence type="ECO:0000259" key="1">
    <source>
        <dbReference type="Pfam" id="PF18862"/>
    </source>
</evidence>
<evidence type="ECO:0000313" key="2">
    <source>
        <dbReference type="EMBL" id="UYF96609.1"/>
    </source>
</evidence>
<sequence>MASPLEVQKGILDGTTAFGWPYNGAGAIDLDQDPMRGYVRCHEEGHIEFEVLDEDPALRGPLLFEPEAPAMLALSTPHGTGLLLDVNPQVGAAIRIGDGRASVLRYRADSMVSGIDIGEISGGHLASAALRFHGLGDWAGMNSVTTHIQRDGENRVNAATLDLRQSNPEVAKRSLPSNLSLTVQGFWNLSDPGRPPITVNTGVDIEVSAARPRSFGQFLEPLLDCQDLLNLLRGGFVQAEPANVRWKGAGVGSPVLWTRRAMHIPKAALLPKDRLPLHVSLADLGGAAGIARWSNLRRQHPVVVDTVTTPYRSGPDTVETAIIRMGAAIELWVAFHSGKKVAWAKAGKSYAEALARRVGDPFEKWVGSSEKWAAEFRRYYNGSKHHTPMAKDPATLRALAVTGRWLLVCALLDRVAGTKVPSRTILGSPRLSHAGATMREILNIP</sequence>
<dbReference type="Proteomes" id="UP001163947">
    <property type="component" value="Chromosome"/>
</dbReference>
<feature type="domain" description="ApeA N-terminal" evidence="1">
    <location>
        <begin position="33"/>
        <end position="285"/>
    </location>
</feature>